<gene>
    <name evidence="10" type="ORF">ESB13_02865</name>
</gene>
<evidence type="ECO:0000256" key="7">
    <source>
        <dbReference type="PROSITE-ProRule" id="PRU01360"/>
    </source>
</evidence>
<dbReference type="Gene3D" id="2.40.170.20">
    <property type="entry name" value="TonB-dependent receptor, beta-barrel domain"/>
    <property type="match status" value="1"/>
</dbReference>
<keyword evidence="4 7" id="KW-0812">Transmembrane</keyword>
<evidence type="ECO:0000259" key="9">
    <source>
        <dbReference type="Pfam" id="PF07715"/>
    </source>
</evidence>
<reference evidence="10 11" key="1">
    <citation type="submission" date="2019-01" db="EMBL/GenBank/DDBJ databases">
        <title>Filimonas sp. strain TTM-71.</title>
        <authorList>
            <person name="Chen W.-M."/>
        </authorList>
    </citation>
    <scope>NUCLEOTIDE SEQUENCE [LARGE SCALE GENOMIC DNA]</scope>
    <source>
        <strain evidence="10 11">TTM-71</strain>
    </source>
</reference>
<feature type="domain" description="TonB-dependent receptor plug" evidence="9">
    <location>
        <begin position="136"/>
        <end position="243"/>
    </location>
</feature>
<evidence type="ECO:0000313" key="11">
    <source>
        <dbReference type="Proteomes" id="UP000290545"/>
    </source>
</evidence>
<evidence type="ECO:0000256" key="8">
    <source>
        <dbReference type="SAM" id="SignalP"/>
    </source>
</evidence>
<keyword evidence="11" id="KW-1185">Reference proteome</keyword>
<dbReference type="PROSITE" id="PS52016">
    <property type="entry name" value="TONB_DEPENDENT_REC_3"/>
    <property type="match status" value="1"/>
</dbReference>
<keyword evidence="6 7" id="KW-0998">Cell outer membrane</keyword>
<dbReference type="InterPro" id="IPR012910">
    <property type="entry name" value="Plug_dom"/>
</dbReference>
<comment type="caution">
    <text evidence="10">The sequence shown here is derived from an EMBL/GenBank/DDBJ whole genome shotgun (WGS) entry which is preliminary data.</text>
</comment>
<dbReference type="Pfam" id="PF13620">
    <property type="entry name" value="CarboxypepD_reg"/>
    <property type="match status" value="1"/>
</dbReference>
<keyword evidence="8" id="KW-0732">Signal</keyword>
<keyword evidence="5 7" id="KW-0472">Membrane</keyword>
<feature type="chain" id="PRO_5020630650" evidence="8">
    <location>
        <begin position="30"/>
        <end position="1055"/>
    </location>
</feature>
<dbReference type="InterPro" id="IPR023997">
    <property type="entry name" value="TonB-dep_OMP_SusC/RagA_CS"/>
</dbReference>
<dbReference type="AlphaFoldDB" id="A0A4Q1DB31"/>
<evidence type="ECO:0000256" key="2">
    <source>
        <dbReference type="ARBA" id="ARBA00022448"/>
    </source>
</evidence>
<dbReference type="InterPro" id="IPR039426">
    <property type="entry name" value="TonB-dep_rcpt-like"/>
</dbReference>
<evidence type="ECO:0000256" key="5">
    <source>
        <dbReference type="ARBA" id="ARBA00023136"/>
    </source>
</evidence>
<dbReference type="GO" id="GO:0009279">
    <property type="term" value="C:cell outer membrane"/>
    <property type="evidence" value="ECO:0007669"/>
    <property type="project" value="UniProtKB-SubCell"/>
</dbReference>
<protein>
    <submittedName>
        <fullName evidence="10">SusC/RagA family TonB-linked outer membrane protein</fullName>
    </submittedName>
</protein>
<comment type="similarity">
    <text evidence="7">Belongs to the TonB-dependent receptor family.</text>
</comment>
<dbReference type="NCBIfam" id="TIGR04057">
    <property type="entry name" value="SusC_RagA_signa"/>
    <property type="match status" value="1"/>
</dbReference>
<sequence>MKIKLLNFRGSALSILFLMLMLSPLLLHAQEKKNAVTGVVYNSKKEPVGGVSVVARNTKTNFSAGTATDSLGHFVFHNLQLGGSYNFAFSAVGFQPQNLTGYTLKTDASLSLVVELKEDAVTLDEVVVVGYGVKKRSDVTSSIVSIKAEDIRSRPVQNALQALQGKASGVDITSNERPGEMGAVLIRGVRSLAATNDPLYVVDGIPLNFGGMNAINPNDVESIDILKDASATAIYGSRGANGVVLVTTKKGKNGSITLDYLGTLTMEQIYDRAKMMNSGQYIEFRRDAYRRARYLDPTVAAGNTYPDIPTITDDERIFGQNAYAWNNVKKGWANGTWDGSLVPTTDWGDMVTRNALTQDHTISVSGGTQKIKAYASFGYLNQDGTQLGQDFTRYSAKFNIEINPVKWFSMGSSVSATYGIQNYGFASSSPSGAGSLYAAARGMLPYTVPFDSTGKRINLPSGDINILNPIGEDKYNENLRKTLRTLGAFHISFTPFQGFNYRLSFGPDFSNYTNGKWMDAMSINRGGGEQGSTNYAQLNQTSSIAWTLDHLITYNKSIGADHSFGATFLYSSTKVRSENSTMTATKLPWNSQKWYSLSSVSTLDGFSSGLSENSLLSYMGRLNYTYKSKYFFDVYSRWDGASQLAPGNKWDMFPAASFAWRMDKEQFLQHINWLSLLKLRLGVGTVGNAAIGPYSTRGGVQTLYYTWGANVEAGYVSSDPSSASPVTMPNPQLGWERTTQTNLGIEFGILNGRINGTLDLYTSRTKDLLLLRSIPTLTGYPRSYDNIGVTANKGFDLSLTTINIQKKDFNWTSTLNFSATKDRIVELASGKLDDVSNVWFIGKRLNVYYDYEKLGIWQDTKEDQEEMAKYNANISSKSSWFRPGRIKIKDQNGDYKIDANNDRTIVGHKQPNWNGGLINEFNYKNWGLTIFIFSRWGYKIEAGSEALQGRFSQRLLDYWTPTNPTNDYPAPSYANAAGDPYRSSMNYQNGSFIKIRNISLSYRLPSALATKLKMKNGRVYVQAMNPGLIYSGVSWMDPDGGSLNRGVVIGVNAGF</sequence>
<feature type="signal peptide" evidence="8">
    <location>
        <begin position="1"/>
        <end position="29"/>
    </location>
</feature>
<dbReference type="EMBL" id="SDHZ01000001">
    <property type="protein sequence ID" value="RXK85773.1"/>
    <property type="molecule type" value="Genomic_DNA"/>
</dbReference>
<dbReference type="Pfam" id="PF07715">
    <property type="entry name" value="Plug"/>
    <property type="match status" value="1"/>
</dbReference>
<dbReference type="Gene3D" id="2.60.40.1120">
    <property type="entry name" value="Carboxypeptidase-like, regulatory domain"/>
    <property type="match status" value="1"/>
</dbReference>
<evidence type="ECO:0000256" key="1">
    <source>
        <dbReference type="ARBA" id="ARBA00004571"/>
    </source>
</evidence>
<accession>A0A4Q1DB31</accession>
<dbReference type="InterPro" id="IPR008969">
    <property type="entry name" value="CarboxyPept-like_regulatory"/>
</dbReference>
<comment type="subcellular location">
    <subcellularLocation>
        <location evidence="1 7">Cell outer membrane</location>
        <topology evidence="1 7">Multi-pass membrane protein</topology>
    </subcellularLocation>
</comment>
<dbReference type="Gene3D" id="2.170.130.10">
    <property type="entry name" value="TonB-dependent receptor, plug domain"/>
    <property type="match status" value="1"/>
</dbReference>
<dbReference type="Proteomes" id="UP000290545">
    <property type="component" value="Unassembled WGS sequence"/>
</dbReference>
<proteinExistence type="inferred from homology"/>
<evidence type="ECO:0000313" key="10">
    <source>
        <dbReference type="EMBL" id="RXK85773.1"/>
    </source>
</evidence>
<dbReference type="SUPFAM" id="SSF56935">
    <property type="entry name" value="Porins"/>
    <property type="match status" value="1"/>
</dbReference>
<name>A0A4Q1DB31_9BACT</name>
<dbReference type="InterPro" id="IPR037066">
    <property type="entry name" value="Plug_dom_sf"/>
</dbReference>
<dbReference type="OrthoDB" id="9768177at2"/>
<organism evidence="10 11">
    <name type="scientific">Filimonas effusa</name>
    <dbReference type="NCBI Taxonomy" id="2508721"/>
    <lineage>
        <taxon>Bacteria</taxon>
        <taxon>Pseudomonadati</taxon>
        <taxon>Bacteroidota</taxon>
        <taxon>Chitinophagia</taxon>
        <taxon>Chitinophagales</taxon>
        <taxon>Chitinophagaceae</taxon>
        <taxon>Filimonas</taxon>
    </lineage>
</organism>
<dbReference type="RefSeq" id="WP_129001525.1">
    <property type="nucleotide sequence ID" value="NZ_SDHZ01000001.1"/>
</dbReference>
<dbReference type="NCBIfam" id="TIGR04056">
    <property type="entry name" value="OMP_RagA_SusC"/>
    <property type="match status" value="1"/>
</dbReference>
<dbReference type="SUPFAM" id="SSF49464">
    <property type="entry name" value="Carboxypeptidase regulatory domain-like"/>
    <property type="match status" value="1"/>
</dbReference>
<evidence type="ECO:0000256" key="3">
    <source>
        <dbReference type="ARBA" id="ARBA00022452"/>
    </source>
</evidence>
<keyword evidence="3 7" id="KW-1134">Transmembrane beta strand</keyword>
<dbReference type="InterPro" id="IPR023996">
    <property type="entry name" value="TonB-dep_OMP_SusC/RagA"/>
</dbReference>
<evidence type="ECO:0000256" key="6">
    <source>
        <dbReference type="ARBA" id="ARBA00023237"/>
    </source>
</evidence>
<keyword evidence="2 7" id="KW-0813">Transport</keyword>
<evidence type="ECO:0000256" key="4">
    <source>
        <dbReference type="ARBA" id="ARBA00022692"/>
    </source>
</evidence>
<dbReference type="InterPro" id="IPR036942">
    <property type="entry name" value="Beta-barrel_TonB_sf"/>
</dbReference>